<reference evidence="2 3" key="1">
    <citation type="submission" date="2013-03" db="EMBL/GenBank/DDBJ databases">
        <title>The Genome Sequence of Phialophora europaea CBS 101466.</title>
        <authorList>
            <consortium name="The Broad Institute Genomics Platform"/>
            <person name="Cuomo C."/>
            <person name="de Hoog S."/>
            <person name="Gorbushina A."/>
            <person name="Walker B."/>
            <person name="Young S.K."/>
            <person name="Zeng Q."/>
            <person name="Gargeya S."/>
            <person name="Fitzgerald M."/>
            <person name="Haas B."/>
            <person name="Abouelleil A."/>
            <person name="Allen A.W."/>
            <person name="Alvarado L."/>
            <person name="Arachchi H.M."/>
            <person name="Berlin A.M."/>
            <person name="Chapman S.B."/>
            <person name="Gainer-Dewar J."/>
            <person name="Goldberg J."/>
            <person name="Griggs A."/>
            <person name="Gujja S."/>
            <person name="Hansen M."/>
            <person name="Howarth C."/>
            <person name="Imamovic A."/>
            <person name="Ireland A."/>
            <person name="Larimer J."/>
            <person name="McCowan C."/>
            <person name="Murphy C."/>
            <person name="Pearson M."/>
            <person name="Poon T.W."/>
            <person name="Priest M."/>
            <person name="Roberts A."/>
            <person name="Saif S."/>
            <person name="Shea T."/>
            <person name="Sisk P."/>
            <person name="Sykes S."/>
            <person name="Wortman J."/>
            <person name="Nusbaum C."/>
            <person name="Birren B."/>
        </authorList>
    </citation>
    <scope>NUCLEOTIDE SEQUENCE [LARGE SCALE GENOMIC DNA]</scope>
    <source>
        <strain evidence="2 3">CBS 101466</strain>
    </source>
</reference>
<feature type="compositionally biased region" description="Basic and acidic residues" evidence="1">
    <location>
        <begin position="250"/>
        <end position="262"/>
    </location>
</feature>
<dbReference type="OrthoDB" id="5345504at2759"/>
<dbReference type="Pfam" id="PF20354">
    <property type="entry name" value="DUF6649"/>
    <property type="match status" value="1"/>
</dbReference>
<protein>
    <submittedName>
        <fullName evidence="2">Uncharacterized protein</fullName>
    </submittedName>
</protein>
<evidence type="ECO:0000313" key="3">
    <source>
        <dbReference type="Proteomes" id="UP000030752"/>
    </source>
</evidence>
<dbReference type="InterPro" id="IPR046591">
    <property type="entry name" value="DUF6649"/>
</dbReference>
<sequence>MALPANPASPSSPFHSPSDWFTEHTQRTHRNTSRGQKRRADDDADPPPTISGGFKKLRISPPRPPRTIDRSHGSDVDLNYAQNRTASPAEPYQPPTVTGDQDHDLVDQPIYHESTHQLHHPRPITHRNQLLPNQNLCDTPPPQRLPSNNEDFMPVDDHPHRIFISDLDAAIAEIEAEERAAKEQEQERAFFLPDEVDKEISSAQDSILKGALRAGAPHAGPSQALVLYRDPLSISVPEETDAVRKAVHEARQRIRERGRQSSDNEDQALLVEPPPVAEHEIFGYPLDRQWAAWQHNNDSIHSENHDPDAMEVE</sequence>
<dbReference type="AlphaFoldDB" id="W2RN23"/>
<dbReference type="eggNOG" id="ENOG502SANZ">
    <property type="taxonomic scope" value="Eukaryota"/>
</dbReference>
<feature type="region of interest" description="Disordered" evidence="1">
    <location>
        <begin position="250"/>
        <end position="276"/>
    </location>
</feature>
<feature type="compositionally biased region" description="Low complexity" evidence="1">
    <location>
        <begin position="1"/>
        <end position="18"/>
    </location>
</feature>
<proteinExistence type="predicted"/>
<feature type="region of interest" description="Disordered" evidence="1">
    <location>
        <begin position="1"/>
        <end position="103"/>
    </location>
</feature>
<dbReference type="EMBL" id="KB822724">
    <property type="protein sequence ID" value="ETN37108.1"/>
    <property type="molecule type" value="Genomic_DNA"/>
</dbReference>
<dbReference type="Proteomes" id="UP000030752">
    <property type="component" value="Unassembled WGS sequence"/>
</dbReference>
<dbReference type="HOGENOM" id="CLU_059580_0_0_1"/>
<dbReference type="GeneID" id="19975437"/>
<evidence type="ECO:0000256" key="1">
    <source>
        <dbReference type="SAM" id="MobiDB-lite"/>
    </source>
</evidence>
<feature type="compositionally biased region" description="Basic residues" evidence="1">
    <location>
        <begin position="27"/>
        <end position="37"/>
    </location>
</feature>
<feature type="compositionally biased region" description="Basic and acidic residues" evidence="1">
    <location>
        <begin position="66"/>
        <end position="75"/>
    </location>
</feature>
<dbReference type="InParanoid" id="W2RN23"/>
<organism evidence="2 3">
    <name type="scientific">Cyphellophora europaea (strain CBS 101466)</name>
    <name type="common">Phialophora europaea</name>
    <dbReference type="NCBI Taxonomy" id="1220924"/>
    <lineage>
        <taxon>Eukaryota</taxon>
        <taxon>Fungi</taxon>
        <taxon>Dikarya</taxon>
        <taxon>Ascomycota</taxon>
        <taxon>Pezizomycotina</taxon>
        <taxon>Eurotiomycetes</taxon>
        <taxon>Chaetothyriomycetidae</taxon>
        <taxon>Chaetothyriales</taxon>
        <taxon>Cyphellophoraceae</taxon>
        <taxon>Cyphellophora</taxon>
    </lineage>
</organism>
<dbReference type="RefSeq" id="XP_008720640.1">
    <property type="nucleotide sequence ID" value="XM_008722418.1"/>
</dbReference>
<accession>W2RN23</accession>
<dbReference type="STRING" id="1220924.W2RN23"/>
<gene>
    <name evidence="2" type="ORF">HMPREF1541_08098</name>
</gene>
<keyword evidence="3" id="KW-1185">Reference proteome</keyword>
<evidence type="ECO:0000313" key="2">
    <source>
        <dbReference type="EMBL" id="ETN37108.1"/>
    </source>
</evidence>
<name>W2RN23_CYPE1</name>
<dbReference type="VEuPathDB" id="FungiDB:HMPREF1541_08098"/>